<evidence type="ECO:0000313" key="1">
    <source>
        <dbReference type="EMBL" id="SDR00509.1"/>
    </source>
</evidence>
<dbReference type="AlphaFoldDB" id="A0A1H1FIE0"/>
<dbReference type="Proteomes" id="UP000199570">
    <property type="component" value="Unassembled WGS sequence"/>
</dbReference>
<keyword evidence="2" id="KW-1185">Reference proteome</keyword>
<name>A0A1H1FIE0_9PSED</name>
<organism evidence="1 2">
    <name type="scientific">Pseudomonas moorei</name>
    <dbReference type="NCBI Taxonomy" id="395599"/>
    <lineage>
        <taxon>Bacteria</taxon>
        <taxon>Pseudomonadati</taxon>
        <taxon>Pseudomonadota</taxon>
        <taxon>Gammaproteobacteria</taxon>
        <taxon>Pseudomonadales</taxon>
        <taxon>Pseudomonadaceae</taxon>
        <taxon>Pseudomonas</taxon>
    </lineage>
</organism>
<accession>A0A1H1FIE0</accession>
<evidence type="ECO:0000313" key="2">
    <source>
        <dbReference type="Proteomes" id="UP000199570"/>
    </source>
</evidence>
<dbReference type="OrthoDB" id="6650149at2"/>
<sequence length="190" mass="20582">MSFALDLKAFAEKANINAETVIKKVAIDLLAAVVDRSPVGNPELWAANSVATQYNNEVARLNAELRNDPANLSKSGRMKPGRLIKDGMDLVAGGDYVGGRFRGNWQVSFDTAKTGTLERIDPTGQASKGDAAAIIEGFTSEVGTIWMMNNLPYGPRLEYESWSTQAPAGMVRISVVEFQTFIDKAVSELP</sequence>
<dbReference type="RefSeq" id="WP_090322344.1">
    <property type="nucleotide sequence ID" value="NZ_FNKJ01000003.1"/>
</dbReference>
<proteinExistence type="predicted"/>
<protein>
    <submittedName>
        <fullName evidence="1">Uncharacterized protein</fullName>
    </submittedName>
</protein>
<gene>
    <name evidence="1" type="ORF">SAMN04490195_2714</name>
</gene>
<dbReference type="EMBL" id="FNKJ01000003">
    <property type="protein sequence ID" value="SDR00509.1"/>
    <property type="molecule type" value="Genomic_DNA"/>
</dbReference>
<reference evidence="2" key="1">
    <citation type="submission" date="2016-10" db="EMBL/GenBank/DDBJ databases">
        <authorList>
            <person name="Varghese N."/>
            <person name="Submissions S."/>
        </authorList>
    </citation>
    <scope>NUCLEOTIDE SEQUENCE [LARGE SCALE GENOMIC DNA]</scope>
    <source>
        <strain evidence="2">BS3775</strain>
    </source>
</reference>